<dbReference type="Gene3D" id="2.180.10.10">
    <property type="entry name" value="RHS repeat-associated core"/>
    <property type="match status" value="1"/>
</dbReference>
<protein>
    <submittedName>
        <fullName evidence="1">RHS repeat-associated core domain-containing protein</fullName>
    </submittedName>
</protein>
<keyword evidence="2" id="KW-1185">Reference proteome</keyword>
<evidence type="ECO:0000313" key="2">
    <source>
        <dbReference type="Proteomes" id="UP001621706"/>
    </source>
</evidence>
<sequence length="223" mass="25836">MKYYYYPFGSLVPNRHGSSKPNGYRYGFNGKEDDQIKGEGNSYDFGARFYDSRIGRWFVPDKLEGQYPSYSTYNYTLNNPIYFIDPNGKGPFDWYKNKYGNYVYDKNVKSQADVGDKGTYKGDVLVLNQQTSKGQWMNTFQLNADGSVVDSFGKNYMDNFGEFTIGSSGVKVINEHTFEEKWEEYVTDNLYRASDWMRSIESDKLFKSSNAGIKIGFEFNKYS</sequence>
<gene>
    <name evidence="1" type="ORF">V3I07_10575</name>
</gene>
<accession>A0ABW8P9V5</accession>
<dbReference type="EMBL" id="JAZGZP010000014">
    <property type="protein sequence ID" value="MFK7001340.1"/>
    <property type="molecule type" value="Genomic_DNA"/>
</dbReference>
<organism evidence="1 2">
    <name type="scientific">Flavobacterium oreochromis</name>
    <dbReference type="NCBI Taxonomy" id="2906078"/>
    <lineage>
        <taxon>Bacteria</taxon>
        <taxon>Pseudomonadati</taxon>
        <taxon>Bacteroidota</taxon>
        <taxon>Flavobacteriia</taxon>
        <taxon>Flavobacteriales</taxon>
        <taxon>Flavobacteriaceae</taxon>
        <taxon>Flavobacterium</taxon>
    </lineage>
</organism>
<dbReference type="InterPro" id="IPR022385">
    <property type="entry name" value="Rhs_assc_core"/>
</dbReference>
<dbReference type="RefSeq" id="WP_088398664.1">
    <property type="nucleotide sequence ID" value="NZ_JAZGZP010000014.1"/>
</dbReference>
<evidence type="ECO:0000313" key="1">
    <source>
        <dbReference type="EMBL" id="MFK7001340.1"/>
    </source>
</evidence>
<dbReference type="Proteomes" id="UP001621706">
    <property type="component" value="Unassembled WGS sequence"/>
</dbReference>
<dbReference type="NCBIfam" id="TIGR03696">
    <property type="entry name" value="Rhs_assc_core"/>
    <property type="match status" value="1"/>
</dbReference>
<proteinExistence type="predicted"/>
<comment type="caution">
    <text evidence="1">The sequence shown here is derived from an EMBL/GenBank/DDBJ whole genome shotgun (WGS) entry which is preliminary data.</text>
</comment>
<reference evidence="1 2" key="1">
    <citation type="submission" date="2024-02" db="EMBL/GenBank/DDBJ databases">
        <title>Comparative Genomic Analysis of Flavobacterium Species Causing Columnaris Disease of Freshwater Fish in Thailand: Insights into Virulence and Resistance Mechanisms.</title>
        <authorList>
            <person name="Nguyen D."/>
            <person name="Chokmangmeepisarn P."/>
            <person name="Khianchaikhan K."/>
            <person name="Morishita M."/>
            <person name="Bunnoy A."/>
            <person name="Rodkhum C."/>
        </authorList>
    </citation>
    <scope>NUCLEOTIDE SEQUENCE [LARGE SCALE GENOMIC DNA]</scope>
    <source>
        <strain evidence="1 2">CNRT2201</strain>
    </source>
</reference>
<name>A0ABW8P9V5_9FLAO</name>